<dbReference type="Pfam" id="PF25944">
    <property type="entry name" value="Beta-barrel_RND"/>
    <property type="match status" value="1"/>
</dbReference>
<dbReference type="GO" id="GO:0046677">
    <property type="term" value="P:response to antibiotic"/>
    <property type="evidence" value="ECO:0007669"/>
    <property type="project" value="TreeGrafter"/>
</dbReference>
<dbReference type="KEGG" id="ypac:CEW88_05305"/>
<gene>
    <name evidence="9" type="ORF">CEW88_05305</name>
</gene>
<evidence type="ECO:0000256" key="2">
    <source>
        <dbReference type="ARBA" id="ARBA00009477"/>
    </source>
</evidence>
<accession>A0A2U8HB27</accession>
<evidence type="ECO:0000313" key="9">
    <source>
        <dbReference type="EMBL" id="AWI83132.1"/>
    </source>
</evidence>
<dbReference type="Pfam" id="PF25917">
    <property type="entry name" value="BSH_RND"/>
    <property type="match status" value="1"/>
</dbReference>
<protein>
    <submittedName>
        <fullName evidence="9">Uncharacterized protein</fullName>
    </submittedName>
</protein>
<sequence length="383" mass="40890">MFFRLIESFSAVALCAFILASTTATPSLAQDTAEAPGPTVLVQTVETQSIRPSFTHPARIEALNTASVRPTVQAQITAMHITAGDFVEKGDLLVEMDETHYRIALAQAHAALKQAEAAAIKADLDLDRATQLSQSNTVSQREVEYAQAQADVAQAQVDVASAQIAQAEEDLADTKVYAPFSGRISAPNYSVGDLFTVGDPTQPPYIATIVSLDPIYAVGLVDQSNYFGFLAKRLEIQEAGGSIPPLELEAILPGGEVYPEKGTFENWDNTGAASTGTIAARVLFPNPHGVLLPGQNVTIRGQVIEPIQAPLIPQRAVSLDQQGHFVWVVGEDNTVERRTISVGVRSGANWTITEGLADGEQVVVEGLQSMRPGLTVSPQPYDS</sequence>
<comment type="similarity">
    <text evidence="2">Belongs to the membrane fusion protein (MFP) (TC 8.A.1) family.</text>
</comment>
<feature type="domain" description="Multidrug resistance protein MdtA-like beta-barrel" evidence="7">
    <location>
        <begin position="245"/>
        <end position="301"/>
    </location>
</feature>
<dbReference type="Gene3D" id="1.10.287.470">
    <property type="entry name" value="Helix hairpin bin"/>
    <property type="match status" value="1"/>
</dbReference>
<dbReference type="SUPFAM" id="SSF111369">
    <property type="entry name" value="HlyD-like secretion proteins"/>
    <property type="match status" value="1"/>
</dbReference>
<dbReference type="Gene3D" id="2.40.420.20">
    <property type="match status" value="1"/>
</dbReference>
<evidence type="ECO:0000259" key="5">
    <source>
        <dbReference type="Pfam" id="PF25876"/>
    </source>
</evidence>
<feature type="coiled-coil region" evidence="3">
    <location>
        <begin position="112"/>
        <end position="170"/>
    </location>
</feature>
<evidence type="ECO:0000256" key="4">
    <source>
        <dbReference type="SAM" id="SignalP"/>
    </source>
</evidence>
<dbReference type="EMBL" id="CP022189">
    <property type="protein sequence ID" value="AWI83132.1"/>
    <property type="molecule type" value="Genomic_DNA"/>
</dbReference>
<evidence type="ECO:0000256" key="3">
    <source>
        <dbReference type="SAM" id="Coils"/>
    </source>
</evidence>
<evidence type="ECO:0000313" key="10">
    <source>
        <dbReference type="Proteomes" id="UP000244915"/>
    </source>
</evidence>
<dbReference type="OrthoDB" id="7811737at2"/>
<feature type="domain" description="Multidrug resistance protein MdtA-like barrel-sandwich hybrid" evidence="6">
    <location>
        <begin position="64"/>
        <end position="201"/>
    </location>
</feature>
<dbReference type="Pfam" id="PF25967">
    <property type="entry name" value="RND-MFP_C"/>
    <property type="match status" value="1"/>
</dbReference>
<feature type="signal peptide" evidence="4">
    <location>
        <begin position="1"/>
        <end position="29"/>
    </location>
</feature>
<dbReference type="Pfam" id="PF25876">
    <property type="entry name" value="HH_MFP_RND"/>
    <property type="match status" value="1"/>
</dbReference>
<keyword evidence="3" id="KW-0175">Coiled coil</keyword>
<evidence type="ECO:0000259" key="7">
    <source>
        <dbReference type="Pfam" id="PF25944"/>
    </source>
</evidence>
<dbReference type="NCBIfam" id="TIGR01730">
    <property type="entry name" value="RND_mfp"/>
    <property type="match status" value="1"/>
</dbReference>
<organism evidence="9 10">
    <name type="scientific">Alloyangia pacifica</name>
    <dbReference type="NCBI Taxonomy" id="311180"/>
    <lineage>
        <taxon>Bacteria</taxon>
        <taxon>Pseudomonadati</taxon>
        <taxon>Pseudomonadota</taxon>
        <taxon>Alphaproteobacteria</taxon>
        <taxon>Rhodobacterales</taxon>
        <taxon>Roseobacteraceae</taxon>
        <taxon>Alloyangia</taxon>
    </lineage>
</organism>
<dbReference type="RefSeq" id="WP_108965019.1">
    <property type="nucleotide sequence ID" value="NZ_CP022189.1"/>
</dbReference>
<dbReference type="InterPro" id="IPR058627">
    <property type="entry name" value="MdtA-like_C"/>
</dbReference>
<dbReference type="AlphaFoldDB" id="A0A2U8HB27"/>
<dbReference type="InterPro" id="IPR058624">
    <property type="entry name" value="MdtA-like_HH"/>
</dbReference>
<dbReference type="InterPro" id="IPR058626">
    <property type="entry name" value="MdtA-like_b-barrel"/>
</dbReference>
<dbReference type="InterPro" id="IPR058625">
    <property type="entry name" value="MdtA-like_BSH"/>
</dbReference>
<dbReference type="GO" id="GO:0005886">
    <property type="term" value="C:plasma membrane"/>
    <property type="evidence" value="ECO:0007669"/>
    <property type="project" value="TreeGrafter"/>
</dbReference>
<dbReference type="Gene3D" id="2.40.30.170">
    <property type="match status" value="1"/>
</dbReference>
<feature type="domain" description="Multidrug resistance protein MdtA-like alpha-helical hairpin" evidence="5">
    <location>
        <begin position="105"/>
        <end position="172"/>
    </location>
</feature>
<dbReference type="GO" id="GO:0030313">
    <property type="term" value="C:cell envelope"/>
    <property type="evidence" value="ECO:0007669"/>
    <property type="project" value="UniProtKB-SubCell"/>
</dbReference>
<dbReference type="Proteomes" id="UP000244915">
    <property type="component" value="Chromosome 1"/>
</dbReference>
<evidence type="ECO:0000259" key="6">
    <source>
        <dbReference type="Pfam" id="PF25917"/>
    </source>
</evidence>
<dbReference type="GO" id="GO:0022857">
    <property type="term" value="F:transmembrane transporter activity"/>
    <property type="evidence" value="ECO:0007669"/>
    <property type="project" value="InterPro"/>
</dbReference>
<dbReference type="Gene3D" id="2.40.50.100">
    <property type="match status" value="1"/>
</dbReference>
<evidence type="ECO:0000256" key="1">
    <source>
        <dbReference type="ARBA" id="ARBA00004196"/>
    </source>
</evidence>
<evidence type="ECO:0000259" key="8">
    <source>
        <dbReference type="Pfam" id="PF25967"/>
    </source>
</evidence>
<dbReference type="InterPro" id="IPR006143">
    <property type="entry name" value="RND_pump_MFP"/>
</dbReference>
<feature type="domain" description="Multidrug resistance protein MdtA-like C-terminal permuted SH3" evidence="8">
    <location>
        <begin position="309"/>
        <end position="368"/>
    </location>
</feature>
<comment type="subcellular location">
    <subcellularLocation>
        <location evidence="1">Cell envelope</location>
    </subcellularLocation>
</comment>
<dbReference type="FunFam" id="2.40.420.20:FF:000001">
    <property type="entry name" value="Efflux RND transporter periplasmic adaptor subunit"/>
    <property type="match status" value="1"/>
</dbReference>
<reference evidence="9 10" key="1">
    <citation type="submission" date="2017-06" db="EMBL/GenBank/DDBJ databases">
        <title>Yangia sp. YSBP01 complete genome sequence.</title>
        <authorList>
            <person name="Woo J.-H."/>
            <person name="Kim H.-S."/>
        </authorList>
    </citation>
    <scope>NUCLEOTIDE SEQUENCE [LARGE SCALE GENOMIC DNA]</scope>
    <source>
        <strain evidence="9 10">YSBP01</strain>
    </source>
</reference>
<dbReference type="PANTHER" id="PTHR30158">
    <property type="entry name" value="ACRA/E-RELATED COMPONENT OF DRUG EFFLUX TRANSPORTER"/>
    <property type="match status" value="1"/>
</dbReference>
<name>A0A2U8HB27_9RHOB</name>
<proteinExistence type="inferred from homology"/>
<keyword evidence="4" id="KW-0732">Signal</keyword>
<feature type="chain" id="PRO_5015965973" evidence="4">
    <location>
        <begin position="30"/>
        <end position="383"/>
    </location>
</feature>